<evidence type="ECO:0000313" key="2">
    <source>
        <dbReference type="Proteomes" id="UP000800036"/>
    </source>
</evidence>
<dbReference type="Proteomes" id="UP000800036">
    <property type="component" value="Unassembled WGS sequence"/>
</dbReference>
<gene>
    <name evidence="1" type="ORF">BU23DRAFT_565621</name>
</gene>
<reference evidence="1" key="1">
    <citation type="journal article" date="2020" name="Stud. Mycol.">
        <title>101 Dothideomycetes genomes: a test case for predicting lifestyles and emergence of pathogens.</title>
        <authorList>
            <person name="Haridas S."/>
            <person name="Albert R."/>
            <person name="Binder M."/>
            <person name="Bloem J."/>
            <person name="Labutti K."/>
            <person name="Salamov A."/>
            <person name="Andreopoulos B."/>
            <person name="Baker S."/>
            <person name="Barry K."/>
            <person name="Bills G."/>
            <person name="Bluhm B."/>
            <person name="Cannon C."/>
            <person name="Castanera R."/>
            <person name="Culley D."/>
            <person name="Daum C."/>
            <person name="Ezra D."/>
            <person name="Gonzalez J."/>
            <person name="Henrissat B."/>
            <person name="Kuo A."/>
            <person name="Liang C."/>
            <person name="Lipzen A."/>
            <person name="Lutzoni F."/>
            <person name="Magnuson J."/>
            <person name="Mondo S."/>
            <person name="Nolan M."/>
            <person name="Ohm R."/>
            <person name="Pangilinan J."/>
            <person name="Park H.-J."/>
            <person name="Ramirez L."/>
            <person name="Alfaro M."/>
            <person name="Sun H."/>
            <person name="Tritt A."/>
            <person name="Yoshinaga Y."/>
            <person name="Zwiers L.-H."/>
            <person name="Turgeon B."/>
            <person name="Goodwin S."/>
            <person name="Spatafora J."/>
            <person name="Crous P."/>
            <person name="Grigoriev I."/>
        </authorList>
    </citation>
    <scope>NUCLEOTIDE SEQUENCE</scope>
    <source>
        <strain evidence="1">CBS 107.79</strain>
    </source>
</reference>
<evidence type="ECO:0000313" key="1">
    <source>
        <dbReference type="EMBL" id="KAF1976968.1"/>
    </source>
</evidence>
<accession>A0A6A5VJU4</accession>
<dbReference type="AlphaFoldDB" id="A0A6A5VJU4"/>
<name>A0A6A5VJU4_9PLEO</name>
<dbReference type="EMBL" id="ML976665">
    <property type="protein sequence ID" value="KAF1976968.1"/>
    <property type="molecule type" value="Genomic_DNA"/>
</dbReference>
<sequence>MEPIRPIGNHDALARPEGNVAGPSFSAHWAERIAGAPPVNLRSSWTVDPMELYRKFVVNQAGNSNLGATAGKKAQPVGGIHSFKASYIKGNTVPYMNTNLFLVNRQVCMEAATLFYEKNHFIFNTCWEDVSLAPRAFLWDHAGAYLWLRSLHIHMPDVPNFVNHGKMPHLEHALPSNGQWRDLIMQVRKLRLRHFGLTVTVDVTNRFHYGDPNFAHFSCPQTASWVKPLKLIKGLESMRLIFDVNHQYLHFKEQTADDLQASDIPAVMEWAHHLKHFWLSGKGTLDDALVRLLRSMTGSGATGIRLEFVSWVGREFCPGQGWWSFPREQLPPLLHEEEAQDWLLETDLTTHYQQGHLYYPGFFGPLQF</sequence>
<keyword evidence="2" id="KW-1185">Reference proteome</keyword>
<organism evidence="1 2">
    <name type="scientific">Bimuria novae-zelandiae CBS 107.79</name>
    <dbReference type="NCBI Taxonomy" id="1447943"/>
    <lineage>
        <taxon>Eukaryota</taxon>
        <taxon>Fungi</taxon>
        <taxon>Dikarya</taxon>
        <taxon>Ascomycota</taxon>
        <taxon>Pezizomycotina</taxon>
        <taxon>Dothideomycetes</taxon>
        <taxon>Pleosporomycetidae</taxon>
        <taxon>Pleosporales</taxon>
        <taxon>Massarineae</taxon>
        <taxon>Didymosphaeriaceae</taxon>
        <taxon>Bimuria</taxon>
    </lineage>
</organism>
<protein>
    <submittedName>
        <fullName evidence="1">Uncharacterized protein</fullName>
    </submittedName>
</protein>
<dbReference type="OrthoDB" id="3756818at2759"/>
<proteinExistence type="predicted"/>